<dbReference type="SUPFAM" id="SSF55486">
    <property type="entry name" value="Metalloproteases ('zincins'), catalytic domain"/>
    <property type="match status" value="1"/>
</dbReference>
<dbReference type="CDD" id="cd12953">
    <property type="entry name" value="MMP_TTHA0227"/>
    <property type="match status" value="1"/>
</dbReference>
<dbReference type="InterPro" id="IPR038555">
    <property type="entry name" value="Zincin_1_sf"/>
</dbReference>
<reference evidence="1" key="2">
    <citation type="journal article" date="2021" name="PeerJ">
        <title>Extensive microbial diversity within the chicken gut microbiome revealed by metagenomics and culture.</title>
        <authorList>
            <person name="Gilroy R."/>
            <person name="Ravi A."/>
            <person name="Getino M."/>
            <person name="Pursley I."/>
            <person name="Horton D.L."/>
            <person name="Alikhan N.F."/>
            <person name="Baker D."/>
            <person name="Gharbi K."/>
            <person name="Hall N."/>
            <person name="Watson M."/>
            <person name="Adriaenssens E.M."/>
            <person name="Foster-Nyarko E."/>
            <person name="Jarju S."/>
            <person name="Secka A."/>
            <person name="Antonio M."/>
            <person name="Oren A."/>
            <person name="Chaudhuri R.R."/>
            <person name="La Ragione R."/>
            <person name="Hildebrand F."/>
            <person name="Pallen M.J."/>
        </authorList>
    </citation>
    <scope>NUCLEOTIDE SEQUENCE</scope>
    <source>
        <strain evidence="1">ChiBcec6-7307</strain>
    </source>
</reference>
<reference evidence="1" key="1">
    <citation type="submission" date="2020-10" db="EMBL/GenBank/DDBJ databases">
        <authorList>
            <person name="Gilroy R."/>
        </authorList>
    </citation>
    <scope>NUCLEOTIDE SEQUENCE</scope>
    <source>
        <strain evidence="1">ChiBcec6-7307</strain>
    </source>
</reference>
<dbReference type="Proteomes" id="UP000886889">
    <property type="component" value="Unassembled WGS sequence"/>
</dbReference>
<dbReference type="Gene3D" id="3.30.2010.20">
    <property type="match status" value="1"/>
</dbReference>
<proteinExistence type="predicted"/>
<comment type="caution">
    <text evidence="1">The sequence shown here is derived from an EMBL/GenBank/DDBJ whole genome shotgun (WGS) entry which is preliminary data.</text>
</comment>
<evidence type="ECO:0000313" key="1">
    <source>
        <dbReference type="EMBL" id="HIV22371.1"/>
    </source>
</evidence>
<protein>
    <submittedName>
        <fullName evidence="1">Metallopeptidase family protein</fullName>
    </submittedName>
</protein>
<organism evidence="1 2">
    <name type="scientific">Candidatus Merdiplasma excrementigallinarum</name>
    <dbReference type="NCBI Taxonomy" id="2840864"/>
    <lineage>
        <taxon>Bacteria</taxon>
        <taxon>Bacillati</taxon>
        <taxon>Bacillota</taxon>
        <taxon>Clostridia</taxon>
        <taxon>Lachnospirales</taxon>
        <taxon>Lachnospiraceae</taxon>
        <taxon>Lachnospiraceae incertae sedis</taxon>
        <taxon>Candidatus Merdiplasma</taxon>
    </lineage>
</organism>
<evidence type="ECO:0000313" key="2">
    <source>
        <dbReference type="Proteomes" id="UP000886889"/>
    </source>
</evidence>
<name>A0A9D1NXM5_9FIRM</name>
<dbReference type="AlphaFoldDB" id="A0A9D1NXM5"/>
<dbReference type="EMBL" id="DVOS01000004">
    <property type="protein sequence ID" value="HIV22371.1"/>
    <property type="molecule type" value="Genomic_DNA"/>
</dbReference>
<accession>A0A9D1NXM5</accession>
<sequence>MAVSFERFEEITAELTDRLPEELFRELSGGVMAREQTKLHPAGLNGDLYILGEYHVHPHLGRFVVLYYGSFMACLGWMEEESLRERMWKVLRHEFLHHLESLAGEKDLAVEDAKKIAVYRRERQENT</sequence>
<gene>
    <name evidence="1" type="ORF">IAC80_00385</name>
</gene>